<reference evidence="4" key="1">
    <citation type="submission" date="2023-07" db="EMBL/GenBank/DDBJ databases">
        <title>Brevundimonas soil sp. nov., isolated from the soil of chemical plant.</title>
        <authorList>
            <person name="Wu N."/>
        </authorList>
    </citation>
    <scope>NUCLEOTIDE SEQUENCE</scope>
    <source>
        <strain evidence="4">XZ-24</strain>
    </source>
</reference>
<evidence type="ECO:0000313" key="5">
    <source>
        <dbReference type="Proteomes" id="UP001169063"/>
    </source>
</evidence>
<evidence type="ECO:0000256" key="1">
    <source>
        <dbReference type="ARBA" id="ARBA00005791"/>
    </source>
</evidence>
<dbReference type="EMBL" id="JAUKTR010000004">
    <property type="protein sequence ID" value="MDO1559930.1"/>
    <property type="molecule type" value="Genomic_DNA"/>
</dbReference>
<comment type="similarity">
    <text evidence="1">Belongs to the thioredoxin family. DsbA subfamily.</text>
</comment>
<dbReference type="Pfam" id="PF13462">
    <property type="entry name" value="Thioredoxin_4"/>
    <property type="match status" value="1"/>
</dbReference>
<dbReference type="Proteomes" id="UP001169063">
    <property type="component" value="Unassembled WGS sequence"/>
</dbReference>
<keyword evidence="5" id="KW-1185">Reference proteome</keyword>
<dbReference type="RefSeq" id="WP_302110362.1">
    <property type="nucleotide sequence ID" value="NZ_JAUKTR010000004.1"/>
</dbReference>
<keyword evidence="2" id="KW-0732">Signal</keyword>
<dbReference type="PANTHER" id="PTHR13887:SF56">
    <property type="entry name" value="THIOREDOXIN-LIKE REDUCTASE RV2466C"/>
    <property type="match status" value="1"/>
</dbReference>
<protein>
    <submittedName>
        <fullName evidence="4">DsbA family protein</fullName>
    </submittedName>
</protein>
<evidence type="ECO:0000313" key="4">
    <source>
        <dbReference type="EMBL" id="MDO1559930.1"/>
    </source>
</evidence>
<evidence type="ECO:0000256" key="2">
    <source>
        <dbReference type="SAM" id="SignalP"/>
    </source>
</evidence>
<feature type="domain" description="Thioredoxin-like fold" evidence="3">
    <location>
        <begin position="33"/>
        <end position="198"/>
    </location>
</feature>
<organism evidence="4 5">
    <name type="scientific">Peiella sedimenti</name>
    <dbReference type="NCBI Taxonomy" id="3061083"/>
    <lineage>
        <taxon>Bacteria</taxon>
        <taxon>Pseudomonadati</taxon>
        <taxon>Pseudomonadota</taxon>
        <taxon>Alphaproteobacteria</taxon>
        <taxon>Caulobacterales</taxon>
        <taxon>Caulobacteraceae</taxon>
        <taxon>Peiella</taxon>
    </lineage>
</organism>
<dbReference type="InterPro" id="IPR012336">
    <property type="entry name" value="Thioredoxin-like_fold"/>
</dbReference>
<dbReference type="Gene3D" id="3.40.30.10">
    <property type="entry name" value="Glutaredoxin"/>
    <property type="match status" value="1"/>
</dbReference>
<dbReference type="SUPFAM" id="SSF52833">
    <property type="entry name" value="Thioredoxin-like"/>
    <property type="match status" value="1"/>
</dbReference>
<dbReference type="InterPro" id="IPR036249">
    <property type="entry name" value="Thioredoxin-like_sf"/>
</dbReference>
<gene>
    <name evidence="4" type="ORF">Q0812_10890</name>
</gene>
<proteinExistence type="inferred from homology"/>
<name>A0ABT8SMY4_9CAUL</name>
<sequence>MLRRALLSLALAAGLTLGLGGDALAQASAIRSDDRVLGRADAPVTVIEYASVTCPHCANWHNQVFPAFKARYIDTGRVRFVYREFLTDPGDMSAAGALVARCAPAERYFDVIGSLFRGQAAYYASGSAGPWLIGAGAAGGLSEAQVRACVDDQAQIRALVGRLEAAEAAGILSTPTFVINGRTLEGEQSLAQLAAVIDPLLRGR</sequence>
<dbReference type="PANTHER" id="PTHR13887">
    <property type="entry name" value="GLUTATHIONE S-TRANSFERASE KAPPA"/>
    <property type="match status" value="1"/>
</dbReference>
<evidence type="ECO:0000259" key="3">
    <source>
        <dbReference type="Pfam" id="PF13462"/>
    </source>
</evidence>
<feature type="chain" id="PRO_5047492857" evidence="2">
    <location>
        <begin position="26"/>
        <end position="204"/>
    </location>
</feature>
<feature type="signal peptide" evidence="2">
    <location>
        <begin position="1"/>
        <end position="25"/>
    </location>
</feature>
<comment type="caution">
    <text evidence="4">The sequence shown here is derived from an EMBL/GenBank/DDBJ whole genome shotgun (WGS) entry which is preliminary data.</text>
</comment>
<accession>A0ABT8SMY4</accession>